<evidence type="ECO:0000256" key="4">
    <source>
        <dbReference type="ARBA" id="ARBA00022840"/>
    </source>
</evidence>
<feature type="compositionally biased region" description="Basic and acidic residues" evidence="5">
    <location>
        <begin position="375"/>
        <end position="387"/>
    </location>
</feature>
<keyword evidence="9" id="KW-1185">Reference proteome</keyword>
<dbReference type="Pfam" id="PF00271">
    <property type="entry name" value="Helicase_C"/>
    <property type="match status" value="1"/>
</dbReference>
<reference evidence="8" key="2">
    <citation type="submission" date="2024-02" db="EMBL/GenBank/DDBJ databases">
        <title>The Genome Sequence of Enterococcus diestrammenae JM9A.</title>
        <authorList>
            <person name="Earl A."/>
            <person name="Manson A."/>
            <person name="Gilmore M."/>
            <person name="Sanders J."/>
            <person name="Shea T."/>
            <person name="Howe W."/>
            <person name="Livny J."/>
            <person name="Cuomo C."/>
            <person name="Neafsey D."/>
            <person name="Birren B."/>
        </authorList>
    </citation>
    <scope>NUCLEOTIDE SEQUENCE</scope>
    <source>
        <strain evidence="8">JM9A</strain>
    </source>
</reference>
<keyword evidence="4" id="KW-0067">ATP-binding</keyword>
<keyword evidence="3" id="KW-0347">Helicase</keyword>
<dbReference type="CDD" id="cd18787">
    <property type="entry name" value="SF2_C_DEAD"/>
    <property type="match status" value="1"/>
</dbReference>
<organism evidence="8 9">
    <name type="scientific">Enterococcus diestrammenae</name>
    <dbReference type="NCBI Taxonomy" id="1155073"/>
    <lineage>
        <taxon>Bacteria</taxon>
        <taxon>Bacillati</taxon>
        <taxon>Bacillota</taxon>
        <taxon>Bacilli</taxon>
        <taxon>Lactobacillales</taxon>
        <taxon>Enterococcaceae</taxon>
        <taxon>Enterococcus</taxon>
    </lineage>
</organism>
<dbReference type="SMART" id="SM00490">
    <property type="entry name" value="HELICc"/>
    <property type="match status" value="1"/>
</dbReference>
<feature type="domain" description="Helicase ATP-binding" evidence="6">
    <location>
        <begin position="29"/>
        <end position="198"/>
    </location>
</feature>
<protein>
    <recommendedName>
        <fullName evidence="10">DEAD/DEAH box helicase</fullName>
    </recommendedName>
</protein>
<comment type="caution">
    <text evidence="8">The sequence shown here is derived from an EMBL/GenBank/DDBJ whole genome shotgun (WGS) entry which is preliminary data.</text>
</comment>
<gene>
    <name evidence="8" type="ORF">BAU18_001299</name>
</gene>
<accession>A0ABV0F3U6</accession>
<dbReference type="PROSITE" id="PS51192">
    <property type="entry name" value="HELICASE_ATP_BIND_1"/>
    <property type="match status" value="1"/>
</dbReference>
<evidence type="ECO:0000256" key="5">
    <source>
        <dbReference type="SAM" id="MobiDB-lite"/>
    </source>
</evidence>
<dbReference type="SMART" id="SM00487">
    <property type="entry name" value="DEXDc"/>
    <property type="match status" value="1"/>
</dbReference>
<feature type="compositionally biased region" description="Basic residues" evidence="5">
    <location>
        <begin position="418"/>
        <end position="437"/>
    </location>
</feature>
<evidence type="ECO:0000256" key="1">
    <source>
        <dbReference type="ARBA" id="ARBA00022741"/>
    </source>
</evidence>
<dbReference type="EMBL" id="MAEI02000001">
    <property type="protein sequence ID" value="MEO1781712.1"/>
    <property type="molecule type" value="Genomic_DNA"/>
</dbReference>
<dbReference type="PROSITE" id="PS51194">
    <property type="entry name" value="HELICASE_CTER"/>
    <property type="match status" value="1"/>
</dbReference>
<evidence type="ECO:0000259" key="6">
    <source>
        <dbReference type="PROSITE" id="PS51192"/>
    </source>
</evidence>
<sequence length="437" mass="48453">MIQTNLPESWQKRWRETFTTATEIQEAVYLPLQEGKNVVGISPTGSGKTIAYLLPLLQKVAKGAGSQLLIVTSSQELAMQVAAVARTWGGDLGLQTATVIGGANQKRQQEKLKTHPEIIVGTPGRLVELMDNRKLKAHQIRFTVLDEADQLLGLAAKPLLLRLVKHLPRTGQLSFFSATADAALAEIETLTAHQLEVVDVTATDTSKGEVKHCYLVWPQRKKIDALRRVLNQKNQRCLIFFNELADLGAAEEKLLFHGLPVASLASDQGKLLRKHSLTAFREGKVSGLLTTDVAARGLDIEGLDLVVNESIPVDAASYLHRSGRVGRMGRKGLVVTVIAEYQQKALQKLVKHTGIQLQEIYLYEGRFQMEAPVKEKAMPTETHHEAKPSQPKQAGITKRQTTPELKEKALHTEGPTTKPRRSKNRIKKQKDKGKRRK</sequence>
<dbReference type="InterPro" id="IPR050547">
    <property type="entry name" value="DEAD_box_RNA_helicases"/>
</dbReference>
<dbReference type="InterPro" id="IPR011545">
    <property type="entry name" value="DEAD/DEAH_box_helicase_dom"/>
</dbReference>
<feature type="region of interest" description="Disordered" evidence="5">
    <location>
        <begin position="375"/>
        <end position="437"/>
    </location>
</feature>
<name>A0ABV0F3U6_9ENTE</name>
<dbReference type="PANTHER" id="PTHR47963">
    <property type="entry name" value="DEAD-BOX ATP-DEPENDENT RNA HELICASE 47, MITOCHONDRIAL"/>
    <property type="match status" value="1"/>
</dbReference>
<dbReference type="Pfam" id="PF00270">
    <property type="entry name" value="DEAD"/>
    <property type="match status" value="1"/>
</dbReference>
<dbReference type="CDD" id="cd00268">
    <property type="entry name" value="DEADc"/>
    <property type="match status" value="1"/>
</dbReference>
<evidence type="ECO:0000256" key="3">
    <source>
        <dbReference type="ARBA" id="ARBA00022806"/>
    </source>
</evidence>
<dbReference type="InterPro" id="IPR044742">
    <property type="entry name" value="DEAD/DEAH_RhlB"/>
</dbReference>
<keyword evidence="1" id="KW-0547">Nucleotide-binding</keyword>
<evidence type="ECO:0000313" key="8">
    <source>
        <dbReference type="EMBL" id="MEO1781712.1"/>
    </source>
</evidence>
<dbReference type="InterPro" id="IPR027417">
    <property type="entry name" value="P-loop_NTPase"/>
</dbReference>
<dbReference type="Gene3D" id="3.40.50.300">
    <property type="entry name" value="P-loop containing nucleotide triphosphate hydrolases"/>
    <property type="match status" value="2"/>
</dbReference>
<reference evidence="8" key="1">
    <citation type="submission" date="2016-06" db="EMBL/GenBank/DDBJ databases">
        <authorList>
            <person name="Van Tyne D."/>
        </authorList>
    </citation>
    <scope>NUCLEOTIDE SEQUENCE</scope>
    <source>
        <strain evidence="8">JM9A</strain>
    </source>
</reference>
<dbReference type="InterPro" id="IPR014001">
    <property type="entry name" value="Helicase_ATP-bd"/>
</dbReference>
<proteinExistence type="predicted"/>
<dbReference type="RefSeq" id="WP_161868430.1">
    <property type="nucleotide sequence ID" value="NZ_MAEI02000001.1"/>
</dbReference>
<evidence type="ECO:0000256" key="2">
    <source>
        <dbReference type="ARBA" id="ARBA00022801"/>
    </source>
</evidence>
<dbReference type="Proteomes" id="UP001429357">
    <property type="component" value="Unassembled WGS sequence"/>
</dbReference>
<evidence type="ECO:0008006" key="10">
    <source>
        <dbReference type="Google" id="ProtNLM"/>
    </source>
</evidence>
<dbReference type="SUPFAM" id="SSF52540">
    <property type="entry name" value="P-loop containing nucleoside triphosphate hydrolases"/>
    <property type="match status" value="1"/>
</dbReference>
<evidence type="ECO:0000313" key="9">
    <source>
        <dbReference type="Proteomes" id="UP001429357"/>
    </source>
</evidence>
<keyword evidence="2" id="KW-0378">Hydrolase</keyword>
<dbReference type="PANTHER" id="PTHR47963:SF7">
    <property type="entry name" value="ATP-DEPENDENT RNA HELICASE YFML-RELATED"/>
    <property type="match status" value="1"/>
</dbReference>
<feature type="domain" description="Helicase C-terminal" evidence="7">
    <location>
        <begin position="222"/>
        <end position="368"/>
    </location>
</feature>
<dbReference type="InterPro" id="IPR001650">
    <property type="entry name" value="Helicase_C-like"/>
</dbReference>
<evidence type="ECO:0000259" key="7">
    <source>
        <dbReference type="PROSITE" id="PS51194"/>
    </source>
</evidence>